<dbReference type="InterPro" id="IPR022357">
    <property type="entry name" value="MIP_CS"/>
</dbReference>
<dbReference type="SUPFAM" id="SSF81338">
    <property type="entry name" value="Aquaporin-like"/>
    <property type="match status" value="1"/>
</dbReference>
<dbReference type="HOGENOM" id="CLU_020019_3_1_2"/>
<dbReference type="PRINTS" id="PR00783">
    <property type="entry name" value="MINTRINSICP"/>
</dbReference>
<dbReference type="GeneID" id="74947315"/>
<evidence type="ECO:0000313" key="7">
    <source>
        <dbReference type="EMBL" id="AIC16334.1"/>
    </source>
</evidence>
<feature type="transmembrane region" description="Helical" evidence="6">
    <location>
        <begin position="99"/>
        <end position="120"/>
    </location>
</feature>
<accession>A0A060HID5</accession>
<sequence length="231" mass="24015">MSETSKKVATAARLASDRKRFLAELAGTFVVVVLATGSVVIDARLGGSTLGTPFAAICPAIAVALMVYAFGKISMAHFNPAVTLGFLITGHIVPRQFPVYFAAEIIGALLASAFVAFAIGTEANLGANAPDYSFPLPLIIAVEVLATALLMAIIYAVVYTKGLKGFSGVAIGGMVGLDILFLSFVSGASMNPARSLAPALLSGFVADLWLYWTATFAGAAMVAMIARKKFR</sequence>
<evidence type="ECO:0000256" key="1">
    <source>
        <dbReference type="ARBA" id="ARBA00004141"/>
    </source>
</evidence>
<feature type="transmembrane region" description="Helical" evidence="6">
    <location>
        <begin position="53"/>
        <end position="71"/>
    </location>
</feature>
<gene>
    <name evidence="7" type="ORF">NVIE_020740</name>
</gene>
<feature type="transmembrane region" description="Helical" evidence="6">
    <location>
        <begin position="208"/>
        <end position="226"/>
    </location>
</feature>
<evidence type="ECO:0000313" key="8">
    <source>
        <dbReference type="Proteomes" id="UP000027093"/>
    </source>
</evidence>
<keyword evidence="4 6" id="KW-1133">Transmembrane helix</keyword>
<keyword evidence="2" id="KW-0813">Transport</keyword>
<evidence type="ECO:0000256" key="4">
    <source>
        <dbReference type="ARBA" id="ARBA00022989"/>
    </source>
</evidence>
<keyword evidence="3 6" id="KW-0812">Transmembrane</keyword>
<dbReference type="Pfam" id="PF00230">
    <property type="entry name" value="MIP"/>
    <property type="match status" value="1"/>
</dbReference>
<evidence type="ECO:0000256" key="6">
    <source>
        <dbReference type="SAM" id="Phobius"/>
    </source>
</evidence>
<dbReference type="InterPro" id="IPR034294">
    <property type="entry name" value="Aquaporin_transptr"/>
</dbReference>
<protein>
    <submittedName>
        <fullName evidence="7">Major intrinsic protein</fullName>
    </submittedName>
</protein>
<evidence type="ECO:0000256" key="3">
    <source>
        <dbReference type="ARBA" id="ARBA00022692"/>
    </source>
</evidence>
<name>A0A060HID5_9ARCH</name>
<evidence type="ECO:0000256" key="5">
    <source>
        <dbReference type="ARBA" id="ARBA00023136"/>
    </source>
</evidence>
<reference evidence="7 8" key="1">
    <citation type="journal article" date="2014" name="Int. J. Syst. Evol. Microbiol.">
        <title>Nitrososphaera viennensis gen. nov., sp. nov., an aerobic and mesophilic, ammonia-oxidizing archaeon from soil and a member of the archaeal phylum Thaumarchaeota.</title>
        <authorList>
            <person name="Stieglmeier M."/>
            <person name="Klingl A."/>
            <person name="Alves R.J."/>
            <person name="Rittmann S.K."/>
            <person name="Melcher M."/>
            <person name="Leisch N."/>
            <person name="Schleper C."/>
        </authorList>
    </citation>
    <scope>NUCLEOTIDE SEQUENCE [LARGE SCALE GENOMIC DNA]</scope>
    <source>
        <strain evidence="7">EN76</strain>
    </source>
</reference>
<organism evidence="7 8">
    <name type="scientific">Nitrososphaera viennensis EN76</name>
    <dbReference type="NCBI Taxonomy" id="926571"/>
    <lineage>
        <taxon>Archaea</taxon>
        <taxon>Nitrososphaerota</taxon>
        <taxon>Nitrososphaeria</taxon>
        <taxon>Nitrososphaerales</taxon>
        <taxon>Nitrososphaeraceae</taxon>
        <taxon>Nitrososphaera</taxon>
    </lineage>
</organism>
<comment type="subcellular location">
    <subcellularLocation>
        <location evidence="1">Membrane</location>
        <topology evidence="1">Multi-pass membrane protein</topology>
    </subcellularLocation>
</comment>
<dbReference type="STRING" id="926571.NVIE_020740"/>
<keyword evidence="5 6" id="KW-0472">Membrane</keyword>
<dbReference type="InterPro" id="IPR023271">
    <property type="entry name" value="Aquaporin-like"/>
</dbReference>
<evidence type="ECO:0000256" key="2">
    <source>
        <dbReference type="ARBA" id="ARBA00022448"/>
    </source>
</evidence>
<feature type="transmembrane region" description="Helical" evidence="6">
    <location>
        <begin position="132"/>
        <end position="158"/>
    </location>
</feature>
<dbReference type="RefSeq" id="WP_227717339.1">
    <property type="nucleotide sequence ID" value="NZ_CP007536.1"/>
</dbReference>
<feature type="transmembrane region" description="Helical" evidence="6">
    <location>
        <begin position="21"/>
        <end position="41"/>
    </location>
</feature>
<dbReference type="PANTHER" id="PTHR45724:SF13">
    <property type="entry name" value="AQUAPORIN NIP1-1-RELATED"/>
    <property type="match status" value="1"/>
</dbReference>
<dbReference type="KEGG" id="nvn:NVIE_020740"/>
<dbReference type="PROSITE" id="PS00221">
    <property type="entry name" value="MIP"/>
    <property type="match status" value="1"/>
</dbReference>
<feature type="transmembrane region" description="Helical" evidence="6">
    <location>
        <begin position="165"/>
        <end position="188"/>
    </location>
</feature>
<proteinExistence type="predicted"/>
<dbReference type="Proteomes" id="UP000027093">
    <property type="component" value="Chromosome"/>
</dbReference>
<dbReference type="InterPro" id="IPR000425">
    <property type="entry name" value="MIP"/>
</dbReference>
<dbReference type="PANTHER" id="PTHR45724">
    <property type="entry name" value="AQUAPORIN NIP2-1"/>
    <property type="match status" value="1"/>
</dbReference>
<keyword evidence="8" id="KW-1185">Reference proteome</keyword>
<dbReference type="GO" id="GO:0015267">
    <property type="term" value="F:channel activity"/>
    <property type="evidence" value="ECO:0007669"/>
    <property type="project" value="InterPro"/>
</dbReference>
<dbReference type="AlphaFoldDB" id="A0A060HID5"/>
<dbReference type="GO" id="GO:0016020">
    <property type="term" value="C:membrane"/>
    <property type="evidence" value="ECO:0007669"/>
    <property type="project" value="UniProtKB-SubCell"/>
</dbReference>
<dbReference type="EMBL" id="CP007536">
    <property type="protein sequence ID" value="AIC16334.1"/>
    <property type="molecule type" value="Genomic_DNA"/>
</dbReference>
<dbReference type="Gene3D" id="1.20.1080.10">
    <property type="entry name" value="Glycerol uptake facilitator protein"/>
    <property type="match status" value="1"/>
</dbReference>